<dbReference type="Gene3D" id="2.60.120.200">
    <property type="match status" value="1"/>
</dbReference>
<evidence type="ECO:0008006" key="3">
    <source>
        <dbReference type="Google" id="ProtNLM"/>
    </source>
</evidence>
<name>A0AAE0FKE4_9CHLO</name>
<dbReference type="Proteomes" id="UP001190700">
    <property type="component" value="Unassembled WGS sequence"/>
</dbReference>
<gene>
    <name evidence="1" type="ORF">CYMTET_29962</name>
</gene>
<sequence length="346" mass="37288">MWSSSGVAPYISSGAGCNGVDQLTIYNAETCETAAAYYLYGNDGEHESQMPHVSTERNRRSPPGCYIKAYYDRTNTPYLRELYVNTQTSTRFSEQSAITPLCLLSNQVSTLSSAPVDVLCWANFQRDSTVLLSSDDAEGNFDAMPAWSVRAVVRPYSVSNNDIGRDRPIVFKRSSSTGDQYSFFLSYASGSLFKVGFHDDEGAVHYASSFEMDVDHGSQWVTVEGAFDGNLLHIFIDGELQGQALAPSAPHIGKGDLNIGCVQSANGGTASFDGDISSVEIWASSTGLMSQWVFDDRTYMSSDGLLVDTTNNKNDASVSGINFACGEGPTSVPRLASFSASSGAHL</sequence>
<organism evidence="1 2">
    <name type="scientific">Cymbomonas tetramitiformis</name>
    <dbReference type="NCBI Taxonomy" id="36881"/>
    <lineage>
        <taxon>Eukaryota</taxon>
        <taxon>Viridiplantae</taxon>
        <taxon>Chlorophyta</taxon>
        <taxon>Pyramimonadophyceae</taxon>
        <taxon>Pyramimonadales</taxon>
        <taxon>Pyramimonadaceae</taxon>
        <taxon>Cymbomonas</taxon>
    </lineage>
</organism>
<accession>A0AAE0FKE4</accession>
<protein>
    <recommendedName>
        <fullName evidence="3">LamG-like jellyroll fold domain-containing protein</fullName>
    </recommendedName>
</protein>
<comment type="caution">
    <text evidence="1">The sequence shown here is derived from an EMBL/GenBank/DDBJ whole genome shotgun (WGS) entry which is preliminary data.</text>
</comment>
<dbReference type="Pfam" id="PF13385">
    <property type="entry name" value="Laminin_G_3"/>
    <property type="match status" value="1"/>
</dbReference>
<reference evidence="1 2" key="1">
    <citation type="journal article" date="2015" name="Genome Biol. Evol.">
        <title>Comparative Genomics of a Bacterivorous Green Alga Reveals Evolutionary Causalities and Consequences of Phago-Mixotrophic Mode of Nutrition.</title>
        <authorList>
            <person name="Burns J.A."/>
            <person name="Paasch A."/>
            <person name="Narechania A."/>
            <person name="Kim E."/>
        </authorList>
    </citation>
    <scope>NUCLEOTIDE SEQUENCE [LARGE SCALE GENOMIC DNA]</scope>
    <source>
        <strain evidence="1 2">PLY_AMNH</strain>
    </source>
</reference>
<evidence type="ECO:0000313" key="2">
    <source>
        <dbReference type="Proteomes" id="UP001190700"/>
    </source>
</evidence>
<evidence type="ECO:0000313" key="1">
    <source>
        <dbReference type="EMBL" id="KAK3261120.1"/>
    </source>
</evidence>
<proteinExistence type="predicted"/>
<dbReference type="AlphaFoldDB" id="A0AAE0FKE4"/>
<dbReference type="EMBL" id="LGRX02017136">
    <property type="protein sequence ID" value="KAK3261120.1"/>
    <property type="molecule type" value="Genomic_DNA"/>
</dbReference>
<dbReference type="InterPro" id="IPR013320">
    <property type="entry name" value="ConA-like_dom_sf"/>
</dbReference>
<dbReference type="SUPFAM" id="SSF49899">
    <property type="entry name" value="Concanavalin A-like lectins/glucanases"/>
    <property type="match status" value="1"/>
</dbReference>
<keyword evidence="2" id="KW-1185">Reference proteome</keyword>